<dbReference type="EMBL" id="LUCM01006867">
    <property type="protein sequence ID" value="KAA0190643.1"/>
    <property type="molecule type" value="Genomic_DNA"/>
</dbReference>
<keyword evidence="3" id="KW-0862">Zinc</keyword>
<keyword evidence="13" id="KW-1185">Reference proteome</keyword>
<dbReference type="InterPro" id="IPR018359">
    <property type="entry name" value="Bromodomain_CS"/>
</dbReference>
<feature type="compositionally biased region" description="Basic and acidic residues" evidence="8">
    <location>
        <begin position="495"/>
        <end position="516"/>
    </location>
</feature>
<dbReference type="PANTHER" id="PTHR13793">
    <property type="entry name" value="PHD FINGER PROTEINS"/>
    <property type="match status" value="1"/>
</dbReference>
<dbReference type="PRINTS" id="PR00503">
    <property type="entry name" value="BROMODOMAIN"/>
</dbReference>
<evidence type="ECO:0000259" key="9">
    <source>
        <dbReference type="PROSITE" id="PS50014"/>
    </source>
</evidence>
<dbReference type="OrthoDB" id="20839at2759"/>
<dbReference type="AlphaFoldDB" id="A0A8E0VIT8"/>
<dbReference type="Pfam" id="PF00439">
    <property type="entry name" value="Bromodomain"/>
    <property type="match status" value="1"/>
</dbReference>
<dbReference type="InterPro" id="IPR050701">
    <property type="entry name" value="Histone_Mod_Regulator"/>
</dbReference>
<evidence type="ECO:0000313" key="12">
    <source>
        <dbReference type="EMBL" id="KAA0190643.1"/>
    </source>
</evidence>
<dbReference type="InterPro" id="IPR013083">
    <property type="entry name" value="Znf_RING/FYVE/PHD"/>
</dbReference>
<evidence type="ECO:0000256" key="1">
    <source>
        <dbReference type="ARBA" id="ARBA00022723"/>
    </source>
</evidence>
<dbReference type="PANTHER" id="PTHR13793:SF107">
    <property type="entry name" value="BROMODOMAIN-CONTAINING PROTEIN HOMOLOG"/>
    <property type="match status" value="1"/>
</dbReference>
<sequence length="964" mass="108567">MFANLTFLEPLEGIDRIPPDRWRLQCFICKQRNAGACIQCHKRSCYRAFHVTCAQHAGLYMKIEHTDDDSDSGIRKSAFCDHHCPPNHFKGSSKSMYANSDSESPQSPEQAARIQLRKARKVLAERRNSKPSICVPIVPRTKIERIASRLEDVSGDVLSFLQKAYVFWKLKREFRRGVPLLKRLQAGSAHRSAANFAAAVDTEAQQMRVQLKFWQQLRQDLEKARLLAELIRKRERVKREMFRLFVDEIHLQVEPLNAFLLHVLDQLQALDQQFFFAQPVGPDLAPDYHLIIKHPMDFSTMRNKIENSAYSGLDDLKADFQLMMNNCFQYNHEDSVYCVAASQISEGSAHVFREASLMAQEVGLCLKTGFLFLDKKDLPHSDFSVIPAGNETAQVKENYLSPISIEPALTSEVEQPTKPAETPVIPTPFTPMESVEDHLPLKELVNGPVASTTRSRFRISSPVLGVTGRVRKLRASNANLNMTENLFRQPRKRRLSSESPEKKDSSEVGRPAKQERLDGTCASGNLLQWQSQTRAVDFFSPGVPLATTNHSLSIDPTAGTKWSSLKPDDMSCWLMGRHSEVGLRQRNGAQFSPTTETDQSITPLIRKSPAFTHYRLSRLSRGEDDDEDDDEDDEDETEESEDLDEGIQSIENAENKKVNLSSLSSVAEKQIEAPRSTRKQYRGRTSLFSKNRSPLVMTTVVGNSRMATAVRRGDRSNGNRKVSVLSLRSSAVRGRSAKLLTSRKKTQPSLSRSRRGTVRRMSTSSSTNAQFKSSLHPDEDPHKPIQLREATCPSLTPDLSDVLSHIESPGPLSATTSVEPYEFSNHSADMAFSATGSPITRGRSGDQPYEHQFGPLDVVWAKCRGSPWYPALIVDPCASDGYCHNGVPVPVPPESVLNWGKRLNANDQADQQDRPDLLVLFFDTKRTWQWLSQHKLQLLGCDSELDRERLKEGKRSKLKHSVSF</sequence>
<keyword evidence="6" id="KW-0539">Nucleus</keyword>
<keyword evidence="2" id="KW-0863">Zinc-finger</keyword>
<evidence type="ECO:0000256" key="6">
    <source>
        <dbReference type="ARBA" id="ARBA00023242"/>
    </source>
</evidence>
<dbReference type="Gene3D" id="2.30.30.140">
    <property type="match status" value="1"/>
</dbReference>
<dbReference type="GO" id="GO:0006357">
    <property type="term" value="P:regulation of transcription by RNA polymerase II"/>
    <property type="evidence" value="ECO:0007669"/>
    <property type="project" value="TreeGrafter"/>
</dbReference>
<evidence type="ECO:0000259" key="11">
    <source>
        <dbReference type="PROSITE" id="PS51805"/>
    </source>
</evidence>
<dbReference type="Pfam" id="PF00855">
    <property type="entry name" value="PWWP"/>
    <property type="match status" value="1"/>
</dbReference>
<feature type="domain" description="Bromo" evidence="9">
    <location>
        <begin position="268"/>
        <end position="338"/>
    </location>
</feature>
<feature type="domain" description="PHD-type" evidence="11">
    <location>
        <begin position="1"/>
        <end position="84"/>
    </location>
</feature>
<name>A0A8E0VIT8_9TREM</name>
<evidence type="ECO:0000256" key="2">
    <source>
        <dbReference type="ARBA" id="ARBA00022771"/>
    </source>
</evidence>
<evidence type="ECO:0000256" key="3">
    <source>
        <dbReference type="ARBA" id="ARBA00022833"/>
    </source>
</evidence>
<feature type="region of interest" description="Disordered" evidence="8">
    <location>
        <begin position="585"/>
        <end position="686"/>
    </location>
</feature>
<organism evidence="12 13">
    <name type="scientific">Fasciolopsis buskii</name>
    <dbReference type="NCBI Taxonomy" id="27845"/>
    <lineage>
        <taxon>Eukaryota</taxon>
        <taxon>Metazoa</taxon>
        <taxon>Spiralia</taxon>
        <taxon>Lophotrochozoa</taxon>
        <taxon>Platyhelminthes</taxon>
        <taxon>Trematoda</taxon>
        <taxon>Digenea</taxon>
        <taxon>Plagiorchiida</taxon>
        <taxon>Echinostomata</taxon>
        <taxon>Echinostomatoidea</taxon>
        <taxon>Fasciolidae</taxon>
        <taxon>Fasciolopsis</taxon>
    </lineage>
</organism>
<dbReference type="PROSITE" id="PS50014">
    <property type="entry name" value="BROMODOMAIN_2"/>
    <property type="match status" value="1"/>
</dbReference>
<protein>
    <submittedName>
        <fullName evidence="12">Bromodomain and PHD finger-containing protein 1</fullName>
    </submittedName>
</protein>
<dbReference type="SMART" id="SM00297">
    <property type="entry name" value="BROMO"/>
    <property type="match status" value="1"/>
</dbReference>
<evidence type="ECO:0000313" key="13">
    <source>
        <dbReference type="Proteomes" id="UP000728185"/>
    </source>
</evidence>
<keyword evidence="4" id="KW-0007">Acetylation</keyword>
<feature type="region of interest" description="Disordered" evidence="8">
    <location>
        <begin position="735"/>
        <end position="784"/>
    </location>
</feature>
<proteinExistence type="predicted"/>
<feature type="compositionally biased region" description="Basic residues" evidence="8">
    <location>
        <begin position="741"/>
        <end position="758"/>
    </location>
</feature>
<evidence type="ECO:0000256" key="8">
    <source>
        <dbReference type="SAM" id="MobiDB-lite"/>
    </source>
</evidence>
<dbReference type="Proteomes" id="UP000728185">
    <property type="component" value="Unassembled WGS sequence"/>
</dbReference>
<dbReference type="InterPro" id="IPR034732">
    <property type="entry name" value="EPHD"/>
</dbReference>
<dbReference type="GO" id="GO:0008270">
    <property type="term" value="F:zinc ion binding"/>
    <property type="evidence" value="ECO:0007669"/>
    <property type="project" value="UniProtKB-KW"/>
</dbReference>
<keyword evidence="5 7" id="KW-0103">Bromodomain</keyword>
<feature type="compositionally biased region" description="Polar residues" evidence="8">
    <location>
        <begin position="658"/>
        <end position="667"/>
    </location>
</feature>
<feature type="domain" description="PWWP" evidence="10">
    <location>
        <begin position="855"/>
        <end position="942"/>
    </location>
</feature>
<dbReference type="SMART" id="SM00249">
    <property type="entry name" value="PHD"/>
    <property type="match status" value="1"/>
</dbReference>
<dbReference type="PROSITE" id="PS50812">
    <property type="entry name" value="PWWP"/>
    <property type="match status" value="1"/>
</dbReference>
<dbReference type="PROSITE" id="PS00633">
    <property type="entry name" value="BROMODOMAIN_1"/>
    <property type="match status" value="1"/>
</dbReference>
<dbReference type="InterPro" id="IPR001487">
    <property type="entry name" value="Bromodomain"/>
</dbReference>
<feature type="region of interest" description="Disordered" evidence="8">
    <location>
        <begin position="481"/>
        <end position="516"/>
    </location>
</feature>
<keyword evidence="1" id="KW-0479">Metal-binding</keyword>
<accession>A0A8E0VIT8</accession>
<dbReference type="CDD" id="cd05839">
    <property type="entry name" value="PWWP_BRPF"/>
    <property type="match status" value="1"/>
</dbReference>
<dbReference type="InterPro" id="IPR036427">
    <property type="entry name" value="Bromodomain-like_sf"/>
</dbReference>
<comment type="caution">
    <text evidence="12">The sequence shown here is derived from an EMBL/GenBank/DDBJ whole genome shotgun (WGS) entry which is preliminary data.</text>
</comment>
<feature type="compositionally biased region" description="Polar residues" evidence="8">
    <location>
        <begin position="93"/>
        <end position="109"/>
    </location>
</feature>
<dbReference type="PROSITE" id="PS51805">
    <property type="entry name" value="EPHD"/>
    <property type="match status" value="1"/>
</dbReference>
<dbReference type="SUPFAM" id="SSF63748">
    <property type="entry name" value="Tudor/PWWP/MBT"/>
    <property type="match status" value="1"/>
</dbReference>
<feature type="compositionally biased region" description="Polar residues" evidence="8">
    <location>
        <begin position="587"/>
        <end position="602"/>
    </location>
</feature>
<dbReference type="Gene3D" id="1.20.920.10">
    <property type="entry name" value="Bromodomain-like"/>
    <property type="match status" value="1"/>
</dbReference>
<reference evidence="12" key="1">
    <citation type="submission" date="2019-05" db="EMBL/GenBank/DDBJ databases">
        <title>Annotation for the trematode Fasciolopsis buski.</title>
        <authorList>
            <person name="Choi Y.-J."/>
        </authorList>
    </citation>
    <scope>NUCLEOTIDE SEQUENCE</scope>
    <source>
        <strain evidence="12">HT</strain>
        <tissue evidence="12">Whole worm</tissue>
    </source>
</reference>
<evidence type="ECO:0000259" key="10">
    <source>
        <dbReference type="PROSITE" id="PS50812"/>
    </source>
</evidence>
<dbReference type="SUPFAM" id="SSF47370">
    <property type="entry name" value="Bromodomain"/>
    <property type="match status" value="1"/>
</dbReference>
<dbReference type="Gene3D" id="3.30.40.10">
    <property type="entry name" value="Zinc/RING finger domain, C3HC4 (zinc finger)"/>
    <property type="match status" value="1"/>
</dbReference>
<feature type="compositionally biased region" description="Acidic residues" evidence="8">
    <location>
        <begin position="623"/>
        <end position="645"/>
    </location>
</feature>
<gene>
    <name evidence="12" type="ORF">FBUS_02089</name>
</gene>
<dbReference type="FunFam" id="2.30.30.140:FF:000008">
    <property type="entry name" value="Bromodomain containing 1, isoform CRA_b"/>
    <property type="match status" value="1"/>
</dbReference>
<evidence type="ECO:0000256" key="4">
    <source>
        <dbReference type="ARBA" id="ARBA00022990"/>
    </source>
</evidence>
<dbReference type="InterPro" id="IPR001965">
    <property type="entry name" value="Znf_PHD"/>
</dbReference>
<feature type="region of interest" description="Disordered" evidence="8">
    <location>
        <begin position="93"/>
        <end position="112"/>
    </location>
</feature>
<dbReference type="SMART" id="SM00293">
    <property type="entry name" value="PWWP"/>
    <property type="match status" value="1"/>
</dbReference>
<evidence type="ECO:0000256" key="5">
    <source>
        <dbReference type="ARBA" id="ARBA00023117"/>
    </source>
</evidence>
<dbReference type="Pfam" id="PF13832">
    <property type="entry name" value="zf-HC5HC2H_2"/>
    <property type="match status" value="1"/>
</dbReference>
<evidence type="ECO:0000256" key="7">
    <source>
        <dbReference type="PROSITE-ProRule" id="PRU00035"/>
    </source>
</evidence>
<feature type="compositionally biased region" description="Polar residues" evidence="8">
    <location>
        <begin position="760"/>
        <end position="773"/>
    </location>
</feature>
<dbReference type="InterPro" id="IPR000313">
    <property type="entry name" value="PWWP_dom"/>
</dbReference>